<feature type="region of interest" description="Disordered" evidence="1">
    <location>
        <begin position="338"/>
        <end position="380"/>
    </location>
</feature>
<gene>
    <name evidence="3" type="ORF">THAOC_25632</name>
</gene>
<feature type="compositionally biased region" description="Basic residues" evidence="1">
    <location>
        <begin position="371"/>
        <end position="380"/>
    </location>
</feature>
<organism evidence="3 4">
    <name type="scientific">Thalassiosira oceanica</name>
    <name type="common">Marine diatom</name>
    <dbReference type="NCBI Taxonomy" id="159749"/>
    <lineage>
        <taxon>Eukaryota</taxon>
        <taxon>Sar</taxon>
        <taxon>Stramenopiles</taxon>
        <taxon>Ochrophyta</taxon>
        <taxon>Bacillariophyta</taxon>
        <taxon>Coscinodiscophyceae</taxon>
        <taxon>Thalassiosirophycidae</taxon>
        <taxon>Thalassiosirales</taxon>
        <taxon>Thalassiosiraceae</taxon>
        <taxon>Thalassiosira</taxon>
    </lineage>
</organism>
<evidence type="ECO:0000313" key="4">
    <source>
        <dbReference type="Proteomes" id="UP000266841"/>
    </source>
</evidence>
<keyword evidence="2" id="KW-1133">Transmembrane helix</keyword>
<comment type="caution">
    <text evidence="3">The sequence shown here is derived from an EMBL/GenBank/DDBJ whole genome shotgun (WGS) entry which is preliminary data.</text>
</comment>
<keyword evidence="4" id="KW-1185">Reference proteome</keyword>
<evidence type="ECO:0000313" key="3">
    <source>
        <dbReference type="EMBL" id="EJK54717.1"/>
    </source>
</evidence>
<feature type="transmembrane region" description="Helical" evidence="2">
    <location>
        <begin position="269"/>
        <end position="289"/>
    </location>
</feature>
<evidence type="ECO:0000256" key="2">
    <source>
        <dbReference type="SAM" id="Phobius"/>
    </source>
</evidence>
<feature type="non-terminal residue" evidence="3">
    <location>
        <position position="380"/>
    </location>
</feature>
<evidence type="ECO:0000256" key="1">
    <source>
        <dbReference type="SAM" id="MobiDB-lite"/>
    </source>
</evidence>
<proteinExistence type="predicted"/>
<name>K0S7E7_THAOC</name>
<dbReference type="AlphaFoldDB" id="K0S7E7"/>
<keyword evidence="2" id="KW-0472">Membrane</keyword>
<keyword evidence="2" id="KW-0812">Transmembrane</keyword>
<sequence length="380" mass="41320">MVGDNTSQEKSKEPKLNALDLVGVSKAARKVKSQVNTGVVTAMEVEVAICVHGVSPLPIGMDGNLASGHPSLSLPYLKQNRLDDGFVKHPTNPGQKILPPMQKDRKPLPDPPSLFEIMSDRMHIIIVHRHNATEILENLHPLKGLTVVYAVNSTSRARAFAAAAAYWAFRSAPSRHNFDCSWSREFAKLACMSHRGHLGGRPRQELGRHGAIPRVRGTLHGGVSDGLTVVKHQVPVNDPCSVDAVLGFKVTGEGLGRHLQPTVIAGHPAVSPVVLFSVMTFVFSVFVLSPTRSNSSVRMSMLFCKIDFGVEAKYASSAYNSARRILRISNYDTNKTRLAEAASGPDGDDNEPGSEPPPHDRFRYVSTFTPSRRRSQAAVG</sequence>
<dbReference type="EMBL" id="AGNL01035400">
    <property type="protein sequence ID" value="EJK54717.1"/>
    <property type="molecule type" value="Genomic_DNA"/>
</dbReference>
<protein>
    <submittedName>
        <fullName evidence="3">Uncharacterized protein</fullName>
    </submittedName>
</protein>
<accession>K0S7E7</accession>
<reference evidence="3 4" key="1">
    <citation type="journal article" date="2012" name="Genome Biol.">
        <title>Genome and low-iron response of an oceanic diatom adapted to chronic iron limitation.</title>
        <authorList>
            <person name="Lommer M."/>
            <person name="Specht M."/>
            <person name="Roy A.S."/>
            <person name="Kraemer L."/>
            <person name="Andreson R."/>
            <person name="Gutowska M.A."/>
            <person name="Wolf J."/>
            <person name="Bergner S.V."/>
            <person name="Schilhabel M.B."/>
            <person name="Klostermeier U.C."/>
            <person name="Beiko R.G."/>
            <person name="Rosenstiel P."/>
            <person name="Hippler M."/>
            <person name="Laroche J."/>
        </authorList>
    </citation>
    <scope>NUCLEOTIDE SEQUENCE [LARGE SCALE GENOMIC DNA]</scope>
    <source>
        <strain evidence="3 4">CCMP1005</strain>
    </source>
</reference>
<dbReference type="Proteomes" id="UP000266841">
    <property type="component" value="Unassembled WGS sequence"/>
</dbReference>